<evidence type="ECO:0000313" key="3">
    <source>
        <dbReference type="Proteomes" id="UP000827092"/>
    </source>
</evidence>
<keyword evidence="3" id="KW-1185">Reference proteome</keyword>
<evidence type="ECO:0000313" key="2">
    <source>
        <dbReference type="EMBL" id="KAG8171292.1"/>
    </source>
</evidence>
<protein>
    <submittedName>
        <fullName evidence="2">Uncharacterized protein</fullName>
    </submittedName>
</protein>
<accession>A0AAV6THV4</accession>
<gene>
    <name evidence="2" type="ORF">JTE90_021105</name>
</gene>
<proteinExistence type="predicted"/>
<feature type="non-terminal residue" evidence="2">
    <location>
        <position position="72"/>
    </location>
</feature>
<feature type="region of interest" description="Disordered" evidence="1">
    <location>
        <begin position="27"/>
        <end position="72"/>
    </location>
</feature>
<reference evidence="2 3" key="1">
    <citation type="journal article" date="2022" name="Nat. Ecol. Evol.">
        <title>A masculinizing supergene underlies an exaggerated male reproductive morph in a spider.</title>
        <authorList>
            <person name="Hendrickx F."/>
            <person name="De Corte Z."/>
            <person name="Sonet G."/>
            <person name="Van Belleghem S.M."/>
            <person name="Kostlbacher S."/>
            <person name="Vangestel C."/>
        </authorList>
    </citation>
    <scope>NUCLEOTIDE SEQUENCE [LARGE SCALE GENOMIC DNA]</scope>
    <source>
        <strain evidence="2">W744_W776</strain>
    </source>
</reference>
<name>A0AAV6THV4_9ARAC</name>
<dbReference type="Proteomes" id="UP000827092">
    <property type="component" value="Unassembled WGS sequence"/>
</dbReference>
<dbReference type="AlphaFoldDB" id="A0AAV6THV4"/>
<organism evidence="2 3">
    <name type="scientific">Oedothorax gibbosus</name>
    <dbReference type="NCBI Taxonomy" id="931172"/>
    <lineage>
        <taxon>Eukaryota</taxon>
        <taxon>Metazoa</taxon>
        <taxon>Ecdysozoa</taxon>
        <taxon>Arthropoda</taxon>
        <taxon>Chelicerata</taxon>
        <taxon>Arachnida</taxon>
        <taxon>Araneae</taxon>
        <taxon>Araneomorphae</taxon>
        <taxon>Entelegynae</taxon>
        <taxon>Araneoidea</taxon>
        <taxon>Linyphiidae</taxon>
        <taxon>Erigoninae</taxon>
        <taxon>Oedothorax</taxon>
    </lineage>
</organism>
<comment type="caution">
    <text evidence="2">The sequence shown here is derived from an EMBL/GenBank/DDBJ whole genome shotgun (WGS) entry which is preliminary data.</text>
</comment>
<sequence length="72" mass="8052">MSHSLQRCRSAVHPFLLFFDVPTMYDVSSPRKEGKRNGRADDNEGTSPREIDKPFPQVHAGPLLSPTGTRSK</sequence>
<dbReference type="EMBL" id="JAFNEN010004196">
    <property type="protein sequence ID" value="KAG8171292.1"/>
    <property type="molecule type" value="Genomic_DNA"/>
</dbReference>
<evidence type="ECO:0000256" key="1">
    <source>
        <dbReference type="SAM" id="MobiDB-lite"/>
    </source>
</evidence>
<feature type="compositionally biased region" description="Basic and acidic residues" evidence="1">
    <location>
        <begin position="29"/>
        <end position="53"/>
    </location>
</feature>